<dbReference type="AlphaFoldDB" id="A0A540N0Y1"/>
<name>A0A540N0Y1_MALBA</name>
<accession>A0A540N0Y1</accession>
<organism evidence="1 2">
    <name type="scientific">Malus baccata</name>
    <name type="common">Siberian crab apple</name>
    <name type="synonym">Pyrus baccata</name>
    <dbReference type="NCBI Taxonomy" id="106549"/>
    <lineage>
        <taxon>Eukaryota</taxon>
        <taxon>Viridiplantae</taxon>
        <taxon>Streptophyta</taxon>
        <taxon>Embryophyta</taxon>
        <taxon>Tracheophyta</taxon>
        <taxon>Spermatophyta</taxon>
        <taxon>Magnoliopsida</taxon>
        <taxon>eudicotyledons</taxon>
        <taxon>Gunneridae</taxon>
        <taxon>Pentapetalae</taxon>
        <taxon>rosids</taxon>
        <taxon>fabids</taxon>
        <taxon>Rosales</taxon>
        <taxon>Rosaceae</taxon>
        <taxon>Amygdaloideae</taxon>
        <taxon>Maleae</taxon>
        <taxon>Malus</taxon>
    </lineage>
</organism>
<reference evidence="1 2" key="1">
    <citation type="journal article" date="2019" name="G3 (Bethesda)">
        <title>Sequencing of a Wild Apple (Malus baccata) Genome Unravels the Differences Between Cultivated and Wild Apple Species Regarding Disease Resistance and Cold Tolerance.</title>
        <authorList>
            <person name="Chen X."/>
        </authorList>
    </citation>
    <scope>NUCLEOTIDE SEQUENCE [LARGE SCALE GENOMIC DNA]</scope>
    <source>
        <strain evidence="2">cv. Shandingzi</strain>
        <tissue evidence="1">Leaves</tissue>
    </source>
</reference>
<proteinExistence type="predicted"/>
<dbReference type="Proteomes" id="UP000315295">
    <property type="component" value="Unassembled WGS sequence"/>
</dbReference>
<gene>
    <name evidence="1" type="ORF">C1H46_009668</name>
</gene>
<sequence>MADGLEVKACIEGSDCDGSAADEELNVGEEMGNDFRLGYHPKRQGGCVGGREHVIGEIEAGQRKHVVDGRDLVLGLLIF</sequence>
<evidence type="ECO:0000313" key="1">
    <source>
        <dbReference type="EMBL" id="TQE04685.1"/>
    </source>
</evidence>
<comment type="caution">
    <text evidence="1">The sequence shown here is derived from an EMBL/GenBank/DDBJ whole genome shotgun (WGS) entry which is preliminary data.</text>
</comment>
<dbReference type="EMBL" id="VIEB01000135">
    <property type="protein sequence ID" value="TQE04685.1"/>
    <property type="molecule type" value="Genomic_DNA"/>
</dbReference>
<protein>
    <submittedName>
        <fullName evidence="1">Uncharacterized protein</fullName>
    </submittedName>
</protein>
<evidence type="ECO:0000313" key="2">
    <source>
        <dbReference type="Proteomes" id="UP000315295"/>
    </source>
</evidence>
<keyword evidence="2" id="KW-1185">Reference proteome</keyword>